<evidence type="ECO:0000256" key="1">
    <source>
        <dbReference type="SAM" id="Coils"/>
    </source>
</evidence>
<dbReference type="Proteomes" id="UP001497512">
    <property type="component" value="Chromosome 3"/>
</dbReference>
<feature type="compositionally biased region" description="Polar residues" evidence="2">
    <location>
        <begin position="287"/>
        <end position="300"/>
    </location>
</feature>
<proteinExistence type="predicted"/>
<keyword evidence="3" id="KW-0812">Transmembrane</keyword>
<evidence type="ECO:0000259" key="4">
    <source>
        <dbReference type="Pfam" id="PF07889"/>
    </source>
</evidence>
<keyword evidence="3" id="KW-1133">Transmembrane helix</keyword>
<feature type="region of interest" description="Disordered" evidence="2">
    <location>
        <begin position="287"/>
        <end position="317"/>
    </location>
</feature>
<keyword evidence="3" id="KW-0472">Membrane</keyword>
<dbReference type="EMBL" id="OZ019895">
    <property type="protein sequence ID" value="CAK9219866.1"/>
    <property type="molecule type" value="Genomic_DNA"/>
</dbReference>
<feature type="transmembrane region" description="Helical" evidence="3">
    <location>
        <begin position="98"/>
        <end position="118"/>
    </location>
</feature>
<feature type="domain" description="DUF1664" evidence="4">
    <location>
        <begin position="97"/>
        <end position="219"/>
    </location>
</feature>
<protein>
    <recommendedName>
        <fullName evidence="4">DUF1664 domain-containing protein</fullName>
    </recommendedName>
</protein>
<keyword evidence="1" id="KW-0175">Coiled coil</keyword>
<accession>A0ABP0UEM9</accession>
<keyword evidence="6" id="KW-1185">Reference proteome</keyword>
<organism evidence="5 6">
    <name type="scientific">Sphagnum troendelagicum</name>
    <dbReference type="NCBI Taxonomy" id="128251"/>
    <lineage>
        <taxon>Eukaryota</taxon>
        <taxon>Viridiplantae</taxon>
        <taxon>Streptophyta</taxon>
        <taxon>Embryophyta</taxon>
        <taxon>Bryophyta</taxon>
        <taxon>Sphagnophytina</taxon>
        <taxon>Sphagnopsida</taxon>
        <taxon>Sphagnales</taxon>
        <taxon>Sphagnaceae</taxon>
        <taxon>Sphagnum</taxon>
    </lineage>
</organism>
<evidence type="ECO:0000256" key="2">
    <source>
        <dbReference type="SAM" id="MobiDB-lite"/>
    </source>
</evidence>
<gene>
    <name evidence="5" type="ORF">CSSPTR1EN2_LOCUS14935</name>
</gene>
<dbReference type="Pfam" id="PF07889">
    <property type="entry name" value="DUF1664"/>
    <property type="match status" value="1"/>
</dbReference>
<evidence type="ECO:0000256" key="3">
    <source>
        <dbReference type="SAM" id="Phobius"/>
    </source>
</evidence>
<dbReference type="PANTHER" id="PTHR46667:SF6">
    <property type="entry name" value="OS01G0185100 PROTEIN"/>
    <property type="match status" value="1"/>
</dbReference>
<sequence length="343" mass="36899">MAMQSSLGASKVIILLGAGLAGSVLVGNSRISDILSDLSKVLAKHLKEEGDRSGEGTDTAAALTAQVRRLSQELRQLASSSRAVTVVNANPSSTTANLSTLVLPVAVIGAAGYGYLWWKGLSWGDVMYVTRKSMSNAVSSVSKQLENVSAALSSTKKHLTQRLEVVTKTLDDSLAVQGLIKDHVFEVRGEVERSRAEIENVQRLVEGLEVKIDEVQGKQDFANQGILFLCRFLQSLEMHQQHQPELPQGFQAKLLKSSNLDRTASAPAVCSASVGLKELQFISETLESSSTHGPQSSASEIASIDRSSDIKPSVGLTTPSRSFHRRFSVNLGLTQSLNRESLI</sequence>
<dbReference type="PANTHER" id="PTHR46667">
    <property type="entry name" value="OS05G0182700 PROTEIN"/>
    <property type="match status" value="1"/>
</dbReference>
<feature type="transmembrane region" description="Helical" evidence="3">
    <location>
        <begin position="12"/>
        <end position="31"/>
    </location>
</feature>
<dbReference type="InterPro" id="IPR012458">
    <property type="entry name" value="DUF1664"/>
</dbReference>
<evidence type="ECO:0000313" key="6">
    <source>
        <dbReference type="Proteomes" id="UP001497512"/>
    </source>
</evidence>
<evidence type="ECO:0000313" key="5">
    <source>
        <dbReference type="EMBL" id="CAK9219866.1"/>
    </source>
</evidence>
<feature type="coiled-coil region" evidence="1">
    <location>
        <begin position="191"/>
        <end position="218"/>
    </location>
</feature>
<reference evidence="5" key="1">
    <citation type="submission" date="2024-02" db="EMBL/GenBank/DDBJ databases">
        <authorList>
            <consortium name="ELIXIR-Norway"/>
            <consortium name="Elixir Norway"/>
        </authorList>
    </citation>
    <scope>NUCLEOTIDE SEQUENCE</scope>
</reference>
<name>A0ABP0UEM9_9BRYO</name>